<reference evidence="2 3" key="1">
    <citation type="submission" date="2019-08" db="EMBL/GenBank/DDBJ databases">
        <title>In-depth cultivation of the pig gut microbiome towards novel bacterial diversity and tailored functional studies.</title>
        <authorList>
            <person name="Wylensek D."/>
            <person name="Hitch T.C.A."/>
            <person name="Clavel T."/>
        </authorList>
    </citation>
    <scope>NUCLEOTIDE SEQUENCE [LARGE SCALE GENOMIC DNA]</scope>
    <source>
        <strain evidence="2 3">Oil-RF-744-WCA-WT-10</strain>
    </source>
</reference>
<evidence type="ECO:0000313" key="3">
    <source>
        <dbReference type="Proteomes" id="UP000483362"/>
    </source>
</evidence>
<name>A0A6L5XFC0_9BACT</name>
<dbReference type="CDD" id="cd03394">
    <property type="entry name" value="PAP2_like_5"/>
    <property type="match status" value="1"/>
</dbReference>
<dbReference type="AlphaFoldDB" id="A0A6L5XFC0"/>
<dbReference type="Proteomes" id="UP000483362">
    <property type="component" value="Unassembled WGS sequence"/>
</dbReference>
<sequence>MQAYKFFIAFTLCIVTSHVALKAQIESYTHCDTLIAIDSTQAATQSRIELKNLAAPVALIATGSILALDYRHGVNKTVNGWFKDNSSQLKIDRFMHVLPSAAYLALSVTHIRAKHALHERLAAFATAHMLMAAMGYGLKAVVKEERPGNSGHHSFPSGHTTIAFTGAELLRQEYGNTLGWAGYAVASAEAFLRVYNNKHWLGDVLAGAGIGILSARAAYWLLPWEQRLFGRTKKSGNATQLTAIPHYDAITRSVGMALVAHF</sequence>
<dbReference type="InterPro" id="IPR000326">
    <property type="entry name" value="PAP2/HPO"/>
</dbReference>
<comment type="caution">
    <text evidence="2">The sequence shown here is derived from an EMBL/GenBank/DDBJ whole genome shotgun (WGS) entry which is preliminary data.</text>
</comment>
<gene>
    <name evidence="2" type="ORF">FYJ29_08660</name>
</gene>
<protein>
    <submittedName>
        <fullName evidence="2">Phosphatase PAP2 family protein</fullName>
    </submittedName>
</protein>
<dbReference type="SMART" id="SM00014">
    <property type="entry name" value="acidPPc"/>
    <property type="match status" value="1"/>
</dbReference>
<keyword evidence="3" id="KW-1185">Reference proteome</keyword>
<dbReference type="SUPFAM" id="SSF48317">
    <property type="entry name" value="Acid phosphatase/Vanadium-dependent haloperoxidase"/>
    <property type="match status" value="1"/>
</dbReference>
<proteinExistence type="predicted"/>
<accession>A0A6L5XFC0</accession>
<organism evidence="2 3">
    <name type="scientific">Sodaliphilus pleomorphus</name>
    <dbReference type="NCBI Taxonomy" id="2606626"/>
    <lineage>
        <taxon>Bacteria</taxon>
        <taxon>Pseudomonadati</taxon>
        <taxon>Bacteroidota</taxon>
        <taxon>Bacteroidia</taxon>
        <taxon>Bacteroidales</taxon>
        <taxon>Muribaculaceae</taxon>
        <taxon>Sodaliphilus</taxon>
    </lineage>
</organism>
<dbReference type="EMBL" id="VULT01000012">
    <property type="protein sequence ID" value="MSS17822.1"/>
    <property type="molecule type" value="Genomic_DNA"/>
</dbReference>
<feature type="domain" description="Phosphatidic acid phosphatase type 2/haloperoxidase" evidence="1">
    <location>
        <begin position="119"/>
        <end position="219"/>
    </location>
</feature>
<dbReference type="InterPro" id="IPR036938">
    <property type="entry name" value="PAP2/HPO_sf"/>
</dbReference>
<dbReference type="Pfam" id="PF01569">
    <property type="entry name" value="PAP2"/>
    <property type="match status" value="1"/>
</dbReference>
<dbReference type="RefSeq" id="WP_154326496.1">
    <property type="nucleotide sequence ID" value="NZ_CP045696.1"/>
</dbReference>
<dbReference type="Gene3D" id="1.20.144.10">
    <property type="entry name" value="Phosphatidic acid phosphatase type 2/haloperoxidase"/>
    <property type="match status" value="1"/>
</dbReference>
<evidence type="ECO:0000313" key="2">
    <source>
        <dbReference type="EMBL" id="MSS17822.1"/>
    </source>
</evidence>
<evidence type="ECO:0000259" key="1">
    <source>
        <dbReference type="SMART" id="SM00014"/>
    </source>
</evidence>